<dbReference type="InterPro" id="IPR000719">
    <property type="entry name" value="Prot_kinase_dom"/>
</dbReference>
<dbReference type="PROSITE" id="PS00108">
    <property type="entry name" value="PROTEIN_KINASE_ST"/>
    <property type="match status" value="1"/>
</dbReference>
<feature type="region of interest" description="Disordered" evidence="11">
    <location>
        <begin position="1"/>
        <end position="67"/>
    </location>
</feature>
<dbReference type="InterPro" id="IPR008271">
    <property type="entry name" value="Ser/Thr_kinase_AS"/>
</dbReference>
<evidence type="ECO:0000256" key="11">
    <source>
        <dbReference type="SAM" id="MobiDB-lite"/>
    </source>
</evidence>
<dbReference type="InterPro" id="IPR055164">
    <property type="entry name" value="EDR1/CTR1/ARMC3-like_pept-like"/>
</dbReference>
<evidence type="ECO:0000256" key="5">
    <source>
        <dbReference type="ARBA" id="ARBA00022741"/>
    </source>
</evidence>
<dbReference type="Pfam" id="PF07714">
    <property type="entry name" value="PK_Tyr_Ser-Thr"/>
    <property type="match status" value="1"/>
</dbReference>
<feature type="domain" description="Protein kinase" evidence="12">
    <location>
        <begin position="596"/>
        <end position="854"/>
    </location>
</feature>
<dbReference type="PROSITE" id="PS00107">
    <property type="entry name" value="PROTEIN_KINASE_ATP"/>
    <property type="match status" value="1"/>
</dbReference>
<dbReference type="AlphaFoldDB" id="A0A2C9VCR2"/>
<evidence type="ECO:0000256" key="4">
    <source>
        <dbReference type="ARBA" id="ARBA00022679"/>
    </source>
</evidence>
<keyword evidence="14" id="KW-1185">Reference proteome</keyword>
<comment type="caution">
    <text evidence="13">The sequence shown here is derived from an EMBL/GenBank/DDBJ whole genome shotgun (WGS) entry which is preliminary data.</text>
</comment>
<evidence type="ECO:0000256" key="2">
    <source>
        <dbReference type="ARBA" id="ARBA00012513"/>
    </source>
</evidence>
<dbReference type="EMBL" id="CM004394">
    <property type="protein sequence ID" value="OAY42845.1"/>
    <property type="molecule type" value="Genomic_DNA"/>
</dbReference>
<accession>A0A2C9VCR2</accession>
<dbReference type="CDD" id="cd13999">
    <property type="entry name" value="STKc_MAP3K-like"/>
    <property type="match status" value="1"/>
</dbReference>
<keyword evidence="4" id="KW-0808">Transferase</keyword>
<proteinExistence type="inferred from homology"/>
<dbReference type="GO" id="GO:0006950">
    <property type="term" value="P:response to stress"/>
    <property type="evidence" value="ECO:0007669"/>
    <property type="project" value="UniProtKB-ARBA"/>
</dbReference>
<evidence type="ECO:0000313" key="13">
    <source>
        <dbReference type="EMBL" id="OAY42845.1"/>
    </source>
</evidence>
<dbReference type="FunFam" id="1.10.510.10:FF:000193">
    <property type="entry name" value="Serine/threonine-protein kinase CTR1"/>
    <property type="match status" value="1"/>
</dbReference>
<dbReference type="Gene3D" id="1.10.510.10">
    <property type="entry name" value="Transferase(Phosphotransferase) domain 1"/>
    <property type="match status" value="1"/>
</dbReference>
<feature type="compositionally biased region" description="Basic and acidic residues" evidence="11">
    <location>
        <begin position="39"/>
        <end position="59"/>
    </location>
</feature>
<dbReference type="GO" id="GO:0004674">
    <property type="term" value="F:protein serine/threonine kinase activity"/>
    <property type="evidence" value="ECO:0000318"/>
    <property type="project" value="GO_Central"/>
</dbReference>
<feature type="binding site" evidence="10">
    <location>
        <position position="623"/>
    </location>
    <ligand>
        <name>ATP</name>
        <dbReference type="ChEBI" id="CHEBI:30616"/>
    </ligand>
</feature>
<dbReference type="GO" id="GO:0005524">
    <property type="term" value="F:ATP binding"/>
    <property type="evidence" value="ECO:0007669"/>
    <property type="project" value="UniProtKB-UniRule"/>
</dbReference>
<dbReference type="InterPro" id="IPR011009">
    <property type="entry name" value="Kinase-like_dom_sf"/>
</dbReference>
<organism evidence="13 14">
    <name type="scientific">Manihot esculenta</name>
    <name type="common">Cassava</name>
    <name type="synonym">Jatropha manihot</name>
    <dbReference type="NCBI Taxonomy" id="3983"/>
    <lineage>
        <taxon>Eukaryota</taxon>
        <taxon>Viridiplantae</taxon>
        <taxon>Streptophyta</taxon>
        <taxon>Embryophyta</taxon>
        <taxon>Tracheophyta</taxon>
        <taxon>Spermatophyta</taxon>
        <taxon>Magnoliopsida</taxon>
        <taxon>eudicotyledons</taxon>
        <taxon>Gunneridae</taxon>
        <taxon>Pentapetalae</taxon>
        <taxon>rosids</taxon>
        <taxon>fabids</taxon>
        <taxon>Malpighiales</taxon>
        <taxon>Euphorbiaceae</taxon>
        <taxon>Crotonoideae</taxon>
        <taxon>Manihoteae</taxon>
        <taxon>Manihot</taxon>
    </lineage>
</organism>
<keyword evidence="6" id="KW-0418">Kinase</keyword>
<comment type="similarity">
    <text evidence="1">Belongs to the protein kinase superfamily. TKL Ser/Thr protein kinase family. RAF subfamily.</text>
</comment>
<dbReference type="PANTHER" id="PTHR44329">
    <property type="entry name" value="SERINE/THREONINE-PROTEIN KINASE TNNI3K-RELATED"/>
    <property type="match status" value="1"/>
</dbReference>
<evidence type="ECO:0000256" key="8">
    <source>
        <dbReference type="ARBA" id="ARBA00047899"/>
    </source>
</evidence>
<dbReference type="InterPro" id="IPR051681">
    <property type="entry name" value="Ser/Thr_Kinases-Pseudokinases"/>
</dbReference>
<reference evidence="14" key="1">
    <citation type="journal article" date="2016" name="Nat. Biotechnol.">
        <title>Sequencing wild and cultivated cassava and related species reveals extensive interspecific hybridization and genetic diversity.</title>
        <authorList>
            <person name="Bredeson J.V."/>
            <person name="Lyons J.B."/>
            <person name="Prochnik S.E."/>
            <person name="Wu G.A."/>
            <person name="Ha C.M."/>
            <person name="Edsinger-Gonzales E."/>
            <person name="Grimwood J."/>
            <person name="Schmutz J."/>
            <person name="Rabbi I.Y."/>
            <person name="Egesi C."/>
            <person name="Nauluvula P."/>
            <person name="Lebot V."/>
            <person name="Ndunguru J."/>
            <person name="Mkamilo G."/>
            <person name="Bart R.S."/>
            <person name="Setter T.L."/>
            <person name="Gleadow R.M."/>
            <person name="Kulakow P."/>
            <person name="Ferguson M.E."/>
            <person name="Rounsley S."/>
            <person name="Rokhsar D.S."/>
        </authorList>
    </citation>
    <scope>NUCLEOTIDE SEQUENCE [LARGE SCALE GENOMIC DNA]</scope>
    <source>
        <strain evidence="14">cv. AM560-2</strain>
    </source>
</reference>
<evidence type="ECO:0000256" key="7">
    <source>
        <dbReference type="ARBA" id="ARBA00022840"/>
    </source>
</evidence>
<dbReference type="SUPFAM" id="SSF56112">
    <property type="entry name" value="Protein kinase-like (PK-like)"/>
    <property type="match status" value="1"/>
</dbReference>
<dbReference type="FunFam" id="3.30.200.20:FF:000060">
    <property type="entry name" value="Serine/threonine-protein kinase isoform 1"/>
    <property type="match status" value="1"/>
</dbReference>
<protein>
    <recommendedName>
        <fullName evidence="2">non-specific serine/threonine protein kinase</fullName>
        <ecNumber evidence="2">2.7.11.1</ecNumber>
    </recommendedName>
</protein>
<dbReference type="Gene3D" id="3.30.200.20">
    <property type="entry name" value="Phosphorylase Kinase, domain 1"/>
    <property type="match status" value="1"/>
</dbReference>
<gene>
    <name evidence="13" type="ORF">MANES_08G020600v8</name>
</gene>
<comment type="catalytic activity">
    <reaction evidence="9">
        <text>L-seryl-[protein] + ATP = O-phospho-L-seryl-[protein] + ADP + H(+)</text>
        <dbReference type="Rhea" id="RHEA:17989"/>
        <dbReference type="Rhea" id="RHEA-COMP:9863"/>
        <dbReference type="Rhea" id="RHEA-COMP:11604"/>
        <dbReference type="ChEBI" id="CHEBI:15378"/>
        <dbReference type="ChEBI" id="CHEBI:29999"/>
        <dbReference type="ChEBI" id="CHEBI:30616"/>
        <dbReference type="ChEBI" id="CHEBI:83421"/>
        <dbReference type="ChEBI" id="CHEBI:456216"/>
        <dbReference type="EC" id="2.7.11.1"/>
    </reaction>
</comment>
<keyword evidence="3" id="KW-0723">Serine/threonine-protein kinase</keyword>
<name>A0A2C9VCR2_MANES</name>
<evidence type="ECO:0000256" key="1">
    <source>
        <dbReference type="ARBA" id="ARBA00010507"/>
    </source>
</evidence>
<dbReference type="EC" id="2.7.11.1" evidence="2"/>
<dbReference type="Pfam" id="PF14381">
    <property type="entry name" value="EDR1_CTR1_ARMC3_pept"/>
    <property type="match status" value="1"/>
</dbReference>
<evidence type="ECO:0000256" key="9">
    <source>
        <dbReference type="ARBA" id="ARBA00048679"/>
    </source>
</evidence>
<dbReference type="InterPro" id="IPR001245">
    <property type="entry name" value="Ser-Thr/Tyr_kinase_cat_dom"/>
</dbReference>
<evidence type="ECO:0000256" key="10">
    <source>
        <dbReference type="PROSITE-ProRule" id="PRU10141"/>
    </source>
</evidence>
<comment type="catalytic activity">
    <reaction evidence="8">
        <text>L-threonyl-[protein] + ATP = O-phospho-L-threonyl-[protein] + ADP + H(+)</text>
        <dbReference type="Rhea" id="RHEA:46608"/>
        <dbReference type="Rhea" id="RHEA-COMP:11060"/>
        <dbReference type="Rhea" id="RHEA-COMP:11605"/>
        <dbReference type="ChEBI" id="CHEBI:15378"/>
        <dbReference type="ChEBI" id="CHEBI:30013"/>
        <dbReference type="ChEBI" id="CHEBI:30616"/>
        <dbReference type="ChEBI" id="CHEBI:61977"/>
        <dbReference type="ChEBI" id="CHEBI:456216"/>
        <dbReference type="EC" id="2.7.11.1"/>
    </reaction>
</comment>
<dbReference type="GO" id="GO:0010182">
    <property type="term" value="P:sugar mediated signaling pathway"/>
    <property type="evidence" value="ECO:0007669"/>
    <property type="project" value="UniProtKB-ARBA"/>
</dbReference>
<dbReference type="Gramene" id="Manes.08G020600.1.v8.1">
    <property type="protein sequence ID" value="Manes.08G020600.1.v8.1.CDS"/>
    <property type="gene ID" value="Manes.08G020600.v8.1"/>
</dbReference>
<dbReference type="PROSITE" id="PS50011">
    <property type="entry name" value="PROTEIN_KINASE_DOM"/>
    <property type="match status" value="1"/>
</dbReference>
<dbReference type="InterPro" id="IPR017441">
    <property type="entry name" value="Protein_kinase_ATP_BS"/>
</dbReference>
<dbReference type="OrthoDB" id="339325at2759"/>
<dbReference type="PRINTS" id="PR00109">
    <property type="entry name" value="TYRKINASE"/>
</dbReference>
<evidence type="ECO:0000256" key="3">
    <source>
        <dbReference type="ARBA" id="ARBA00022527"/>
    </source>
</evidence>
<evidence type="ECO:0000313" key="14">
    <source>
        <dbReference type="Proteomes" id="UP000091857"/>
    </source>
</evidence>
<dbReference type="STRING" id="3983.A0A2C9VCR2"/>
<evidence type="ECO:0000259" key="12">
    <source>
        <dbReference type="PROSITE" id="PS50011"/>
    </source>
</evidence>
<dbReference type="PANTHER" id="PTHR44329:SF281">
    <property type="entry name" value="SERINE_THREONINE-PROTEIN KINASE CTR1"/>
    <property type="match status" value="1"/>
</dbReference>
<dbReference type="SMART" id="SM00220">
    <property type="entry name" value="S_TKc"/>
    <property type="match status" value="1"/>
</dbReference>
<dbReference type="Proteomes" id="UP000091857">
    <property type="component" value="Chromosome 8"/>
</dbReference>
<keyword evidence="7 10" id="KW-0067">ATP-binding</keyword>
<evidence type="ECO:0000256" key="6">
    <source>
        <dbReference type="ARBA" id="ARBA00022777"/>
    </source>
</evidence>
<sequence length="870" mass="96525">MEMPGRRPNYTLLSQYPDENLAAAPPPPYYDSSISSDSKSSKLKPDRSFDWDSSGDHKVNQQGNSNRIGNMNLFSSIGLQRQSSGSSFGESSLSGEYCAPTLSTAGGNEIEAYGYMHEDGNLMRGRAVDAAVIPGMGTGSSVKSWAQQTEESYQLQLALALRLSSEATCADDPNFLDPMPDESGLRSTSSNSPEALSHRFWVNGCLSYFDKIPDGFYQIHGMDPYVWTVCIDLQENGRIPSIELLKSVDPSVDSSLEVVLVDRRSDPSLKELQNRVHSISCSCITTKEVVDQLAKLVSNRMGGLTNMAEDDLVSNWRDCSNDLKDCLGSVVVPIGSLSVGLCRHRALLFKVLADTIDLPCRIARGCKYCKRDDASSCLVRFGLEREYLVDLVGKPGCLCEPDSLLNGPASISISSPLCFPRMKSAEPIIDFRTLAKQYFSDCQSLNIVFDDASAATVLDEAAPGFSMYPKKIERMDAERNDPVQITTNSSEISQLPLPMKVARTSAQDRNAQNFKSYNPSQNIEQATNLMKDPIHLKHIPTRGHRDVQPLLSLSDQKVDTSKNSRFSEGFQLVSSKTSNELSLGDVEDLDIPWGDLILKERIGAGSFGTVHRADWHGSDVAVKILMEQDFHAERFKEFLREVAIMKRLRHPNIVLFMGAVTKPPNLSIVTEYLSRGSLYRLLHKSGAREVLDERRRLNMAYDVAKGMNYLHKRNPPIVHRDLKSPNLLVDKKYTVKVCDFGLSRLKANTFLSSKSAAGTPEWMAPEVLRDEPSNEKSDVYSFGVILWELATLQQPWSNLNPAQVVAAVGFKGKRLEIPRDLNPQVATIIEACWANEPWKRPSFATIMESLRALIKPPTPPTGHAEMPLLT</sequence>
<keyword evidence="5 10" id="KW-0547">Nucleotide-binding</keyword>
<dbReference type="GO" id="GO:0007165">
    <property type="term" value="P:signal transduction"/>
    <property type="evidence" value="ECO:0000318"/>
    <property type="project" value="GO_Central"/>
</dbReference>